<keyword evidence="3 6" id="KW-0597">Phosphoprotein</keyword>
<dbReference type="Pfam" id="PF00072">
    <property type="entry name" value="Response_reg"/>
    <property type="match status" value="1"/>
</dbReference>
<protein>
    <recommendedName>
        <fullName evidence="2">histidine kinase</fullName>
        <ecNumber evidence="2">2.7.13.3</ecNumber>
    </recommendedName>
</protein>
<dbReference type="InterPro" id="IPR003594">
    <property type="entry name" value="HATPase_dom"/>
</dbReference>
<keyword evidence="5" id="KW-0902">Two-component regulatory system</keyword>
<evidence type="ECO:0000259" key="7">
    <source>
        <dbReference type="PROSITE" id="PS50109"/>
    </source>
</evidence>
<dbReference type="Pfam" id="PF00512">
    <property type="entry name" value="HisKA"/>
    <property type="match status" value="1"/>
</dbReference>
<dbReference type="SUPFAM" id="SSF52172">
    <property type="entry name" value="CheY-like"/>
    <property type="match status" value="1"/>
</dbReference>
<dbReference type="AlphaFoldDB" id="A0A926UWL8"/>
<evidence type="ECO:0000256" key="4">
    <source>
        <dbReference type="ARBA" id="ARBA00022777"/>
    </source>
</evidence>
<feature type="modified residue" description="4-aspartylphosphate" evidence="6">
    <location>
        <position position="52"/>
    </location>
</feature>
<evidence type="ECO:0000256" key="5">
    <source>
        <dbReference type="ARBA" id="ARBA00023012"/>
    </source>
</evidence>
<keyword evidence="4 9" id="KW-0418">Kinase</keyword>
<dbReference type="PRINTS" id="PR00344">
    <property type="entry name" value="BCTRLSENSOR"/>
</dbReference>
<dbReference type="PANTHER" id="PTHR43547:SF2">
    <property type="entry name" value="HYBRID SIGNAL TRANSDUCTION HISTIDINE KINASE C"/>
    <property type="match status" value="1"/>
</dbReference>
<dbReference type="RefSeq" id="WP_190353002.1">
    <property type="nucleotide sequence ID" value="NZ_JACJPY010000114.1"/>
</dbReference>
<dbReference type="InterPro" id="IPR001789">
    <property type="entry name" value="Sig_transdc_resp-reg_receiver"/>
</dbReference>
<gene>
    <name evidence="9" type="ORF">H6F44_20785</name>
</gene>
<dbReference type="InterPro" id="IPR036890">
    <property type="entry name" value="HATPase_C_sf"/>
</dbReference>
<dbReference type="PROSITE" id="PS50109">
    <property type="entry name" value="HIS_KIN"/>
    <property type="match status" value="1"/>
</dbReference>
<dbReference type="SUPFAM" id="SSF55874">
    <property type="entry name" value="ATPase domain of HSP90 chaperone/DNA topoisomerase II/histidine kinase"/>
    <property type="match status" value="1"/>
</dbReference>
<dbReference type="EC" id="2.7.13.3" evidence="2"/>
<organism evidence="9 10">
    <name type="scientific">Pseudanabaena cinerea FACHB-1277</name>
    <dbReference type="NCBI Taxonomy" id="2949581"/>
    <lineage>
        <taxon>Bacteria</taxon>
        <taxon>Bacillati</taxon>
        <taxon>Cyanobacteriota</taxon>
        <taxon>Cyanophyceae</taxon>
        <taxon>Pseudanabaenales</taxon>
        <taxon>Pseudanabaenaceae</taxon>
        <taxon>Pseudanabaena</taxon>
        <taxon>Pseudanabaena cinerea</taxon>
    </lineage>
</organism>
<keyword evidence="10" id="KW-1185">Reference proteome</keyword>
<dbReference type="InterPro" id="IPR005467">
    <property type="entry name" value="His_kinase_dom"/>
</dbReference>
<proteinExistence type="predicted"/>
<reference evidence="9" key="1">
    <citation type="journal article" date="2015" name="ISME J.">
        <title>Draft Genome Sequence of Streptomyces incarnatus NRRL8089, which Produces the Nucleoside Antibiotic Sinefungin.</title>
        <authorList>
            <person name="Oshima K."/>
            <person name="Hattori M."/>
            <person name="Shimizu H."/>
            <person name="Fukuda K."/>
            <person name="Nemoto M."/>
            <person name="Inagaki K."/>
            <person name="Tamura T."/>
        </authorList>
    </citation>
    <scope>NUCLEOTIDE SEQUENCE</scope>
    <source>
        <strain evidence="9">FACHB-1277</strain>
    </source>
</reference>
<accession>A0A926UWL8</accession>
<dbReference type="SUPFAM" id="SSF47384">
    <property type="entry name" value="Homodimeric domain of signal transducing histidine kinase"/>
    <property type="match status" value="1"/>
</dbReference>
<dbReference type="InterPro" id="IPR004358">
    <property type="entry name" value="Sig_transdc_His_kin-like_C"/>
</dbReference>
<evidence type="ECO:0000256" key="2">
    <source>
        <dbReference type="ARBA" id="ARBA00012438"/>
    </source>
</evidence>
<evidence type="ECO:0000313" key="9">
    <source>
        <dbReference type="EMBL" id="MBD2152535.1"/>
    </source>
</evidence>
<dbReference type="CDD" id="cd17574">
    <property type="entry name" value="REC_OmpR"/>
    <property type="match status" value="1"/>
</dbReference>
<dbReference type="Gene3D" id="3.40.50.2300">
    <property type="match status" value="1"/>
</dbReference>
<reference evidence="9" key="2">
    <citation type="submission" date="2020-08" db="EMBL/GenBank/DDBJ databases">
        <authorList>
            <person name="Chen M."/>
            <person name="Teng W."/>
            <person name="Zhao L."/>
            <person name="Hu C."/>
            <person name="Zhou Y."/>
            <person name="Han B."/>
            <person name="Song L."/>
            <person name="Shu W."/>
        </authorList>
    </citation>
    <scope>NUCLEOTIDE SEQUENCE</scope>
    <source>
        <strain evidence="9">FACHB-1277</strain>
    </source>
</reference>
<dbReference type="EMBL" id="JACJPY010000114">
    <property type="protein sequence ID" value="MBD2152535.1"/>
    <property type="molecule type" value="Genomic_DNA"/>
</dbReference>
<evidence type="ECO:0000259" key="8">
    <source>
        <dbReference type="PROSITE" id="PS50110"/>
    </source>
</evidence>
<dbReference type="CDD" id="cd00082">
    <property type="entry name" value="HisKA"/>
    <property type="match status" value="1"/>
</dbReference>
<dbReference type="Proteomes" id="UP000631421">
    <property type="component" value="Unassembled WGS sequence"/>
</dbReference>
<dbReference type="Gene3D" id="1.10.287.130">
    <property type="match status" value="1"/>
</dbReference>
<keyword evidence="4 9" id="KW-0808">Transferase</keyword>
<dbReference type="Pfam" id="PF02518">
    <property type="entry name" value="HATPase_c"/>
    <property type="match status" value="1"/>
</dbReference>
<name>A0A926UWL8_9CYAN</name>
<feature type="domain" description="Histidine kinase" evidence="7">
    <location>
        <begin position="143"/>
        <end position="364"/>
    </location>
</feature>
<feature type="domain" description="Response regulatory" evidence="8">
    <location>
        <begin position="3"/>
        <end position="119"/>
    </location>
</feature>
<comment type="caution">
    <text evidence="9">The sequence shown here is derived from an EMBL/GenBank/DDBJ whole genome shotgun (WGS) entry which is preliminary data.</text>
</comment>
<evidence type="ECO:0000256" key="1">
    <source>
        <dbReference type="ARBA" id="ARBA00000085"/>
    </source>
</evidence>
<evidence type="ECO:0000256" key="3">
    <source>
        <dbReference type="ARBA" id="ARBA00022553"/>
    </source>
</evidence>
<comment type="catalytic activity">
    <reaction evidence="1">
        <text>ATP + protein L-histidine = ADP + protein N-phospho-L-histidine.</text>
        <dbReference type="EC" id="2.7.13.3"/>
    </reaction>
</comment>
<evidence type="ECO:0000313" key="10">
    <source>
        <dbReference type="Proteomes" id="UP000631421"/>
    </source>
</evidence>
<dbReference type="InterPro" id="IPR003661">
    <property type="entry name" value="HisK_dim/P_dom"/>
</dbReference>
<evidence type="ECO:0000256" key="6">
    <source>
        <dbReference type="PROSITE-ProRule" id="PRU00169"/>
    </source>
</evidence>
<dbReference type="SMART" id="SM00387">
    <property type="entry name" value="HATPase_c"/>
    <property type="match status" value="1"/>
</dbReference>
<dbReference type="SMART" id="SM00448">
    <property type="entry name" value="REC"/>
    <property type="match status" value="1"/>
</dbReference>
<sequence>MTCILVIEDEGLIRSYLEDLLTLEGFVVVTADNGAKGVDLAMQMQPDLIICDVMLPRLNGYEVLKQVRQDTRLSTVPFLFLTSMIDRRSSRKGMTLGADDYLEKSCTKEELLEAIAVRLNKQKIIDHRLESQMDALRSSITLALPHELQTPLSGIMGLSDLMRLQSAELTPEDIHECAQGIYNSAERLQRLIQNYLLYSKLIVLRSRKDTNLAKLEVVIPCSSQGIITDTGNKKASQGDRLEDLEMHIAPAELPITDEHLIKIVAELLDNAFKYSPKGSKVTLQTTVSNRQWLFTLQDHGRGMTEAQIAAVGAYMQFDRQFYEQQGIGLGLAIAQSLVELYGGRFEIYSDGKEGTRITINLNLL</sequence>
<dbReference type="PROSITE" id="PS50110">
    <property type="entry name" value="RESPONSE_REGULATORY"/>
    <property type="match status" value="1"/>
</dbReference>
<dbReference type="GO" id="GO:0000155">
    <property type="term" value="F:phosphorelay sensor kinase activity"/>
    <property type="evidence" value="ECO:0007669"/>
    <property type="project" value="InterPro"/>
</dbReference>
<dbReference type="Gene3D" id="3.30.565.10">
    <property type="entry name" value="Histidine kinase-like ATPase, C-terminal domain"/>
    <property type="match status" value="1"/>
</dbReference>
<dbReference type="SMART" id="SM00388">
    <property type="entry name" value="HisKA"/>
    <property type="match status" value="1"/>
</dbReference>
<dbReference type="InterPro" id="IPR036097">
    <property type="entry name" value="HisK_dim/P_sf"/>
</dbReference>
<dbReference type="InterPro" id="IPR011006">
    <property type="entry name" value="CheY-like_superfamily"/>
</dbReference>
<dbReference type="PANTHER" id="PTHR43547">
    <property type="entry name" value="TWO-COMPONENT HISTIDINE KINASE"/>
    <property type="match status" value="1"/>
</dbReference>